<evidence type="ECO:0000259" key="1">
    <source>
        <dbReference type="PROSITE" id="PS50191"/>
    </source>
</evidence>
<dbReference type="GO" id="GO:1902936">
    <property type="term" value="F:phosphatidylinositol bisphosphate binding"/>
    <property type="evidence" value="ECO:0007669"/>
    <property type="project" value="TreeGrafter"/>
</dbReference>
<name>A0A8J6H9T4_TENMO</name>
<sequence>MAIDNYFTVRTHCPDLFEVEALNEENTLRTVLSFGYVHILSSDVNRLILQIQVCQSSSEENPGRLFNFPGHLTKLNLTAMRQVLFHIQEGVPVRIKQIHILNAPLFTDKLMAMLTPFIKNEFYKMLQFHPAVETFYEQVPKYYLPKDYDGELPSCEELQADTLKDLLENFDFFKWQNSQKVDESKRFGWPKNVSTIFGVDGTFKKLEID</sequence>
<dbReference type="CDD" id="cd00170">
    <property type="entry name" value="SEC14"/>
    <property type="match status" value="1"/>
</dbReference>
<dbReference type="SUPFAM" id="SSF52087">
    <property type="entry name" value="CRAL/TRIO domain"/>
    <property type="match status" value="1"/>
</dbReference>
<protein>
    <recommendedName>
        <fullName evidence="1">CRAL-TRIO domain-containing protein</fullName>
    </recommendedName>
</protein>
<comment type="caution">
    <text evidence="2">The sequence shown here is derived from an EMBL/GenBank/DDBJ whole genome shotgun (WGS) entry which is preliminary data.</text>
</comment>
<dbReference type="Gene3D" id="3.40.525.10">
    <property type="entry name" value="CRAL-TRIO lipid binding domain"/>
    <property type="match status" value="1"/>
</dbReference>
<dbReference type="InterPro" id="IPR001251">
    <property type="entry name" value="CRAL-TRIO_dom"/>
</dbReference>
<evidence type="ECO:0000313" key="3">
    <source>
        <dbReference type="Proteomes" id="UP000719412"/>
    </source>
</evidence>
<evidence type="ECO:0000313" key="2">
    <source>
        <dbReference type="EMBL" id="KAH0810869.1"/>
    </source>
</evidence>
<dbReference type="GO" id="GO:0016020">
    <property type="term" value="C:membrane"/>
    <property type="evidence" value="ECO:0007669"/>
    <property type="project" value="TreeGrafter"/>
</dbReference>
<dbReference type="PANTHER" id="PTHR10174:SF213">
    <property type="entry name" value="CRAL-TRIO DOMAIN-CONTAINING PROTEIN"/>
    <property type="match status" value="1"/>
</dbReference>
<dbReference type="PROSITE" id="PS50191">
    <property type="entry name" value="CRAL_TRIO"/>
    <property type="match status" value="1"/>
</dbReference>
<dbReference type="Proteomes" id="UP000719412">
    <property type="component" value="Unassembled WGS sequence"/>
</dbReference>
<gene>
    <name evidence="2" type="ORF">GEV33_011922</name>
</gene>
<proteinExistence type="predicted"/>
<dbReference type="Gene3D" id="1.20.5.1200">
    <property type="entry name" value="Alpha-tocopherol transfer"/>
    <property type="match status" value="1"/>
</dbReference>
<dbReference type="AlphaFoldDB" id="A0A8J6H9T4"/>
<dbReference type="PANTHER" id="PTHR10174">
    <property type="entry name" value="ALPHA-TOCOPHEROL TRANSFER PROTEIN-RELATED"/>
    <property type="match status" value="1"/>
</dbReference>
<organism evidence="2 3">
    <name type="scientific">Tenebrio molitor</name>
    <name type="common">Yellow mealworm beetle</name>
    <dbReference type="NCBI Taxonomy" id="7067"/>
    <lineage>
        <taxon>Eukaryota</taxon>
        <taxon>Metazoa</taxon>
        <taxon>Ecdysozoa</taxon>
        <taxon>Arthropoda</taxon>
        <taxon>Hexapoda</taxon>
        <taxon>Insecta</taxon>
        <taxon>Pterygota</taxon>
        <taxon>Neoptera</taxon>
        <taxon>Endopterygota</taxon>
        <taxon>Coleoptera</taxon>
        <taxon>Polyphaga</taxon>
        <taxon>Cucujiformia</taxon>
        <taxon>Tenebrionidae</taxon>
        <taxon>Tenebrio</taxon>
    </lineage>
</organism>
<reference evidence="2" key="1">
    <citation type="journal article" date="2020" name="J Insects Food Feed">
        <title>The yellow mealworm (Tenebrio molitor) genome: a resource for the emerging insects as food and feed industry.</title>
        <authorList>
            <person name="Eriksson T."/>
            <person name="Andere A."/>
            <person name="Kelstrup H."/>
            <person name="Emery V."/>
            <person name="Picard C."/>
        </authorList>
    </citation>
    <scope>NUCLEOTIDE SEQUENCE</scope>
    <source>
        <strain evidence="2">Stoneville</strain>
        <tissue evidence="2">Whole head</tissue>
    </source>
</reference>
<accession>A0A8J6H9T4</accession>
<dbReference type="EMBL" id="JABDTM020027212">
    <property type="protein sequence ID" value="KAH0810869.1"/>
    <property type="molecule type" value="Genomic_DNA"/>
</dbReference>
<keyword evidence="3" id="KW-1185">Reference proteome</keyword>
<dbReference type="Pfam" id="PF00650">
    <property type="entry name" value="CRAL_TRIO"/>
    <property type="match status" value="1"/>
</dbReference>
<reference evidence="2" key="2">
    <citation type="submission" date="2021-08" db="EMBL/GenBank/DDBJ databases">
        <authorList>
            <person name="Eriksson T."/>
        </authorList>
    </citation>
    <scope>NUCLEOTIDE SEQUENCE</scope>
    <source>
        <strain evidence="2">Stoneville</strain>
        <tissue evidence="2">Whole head</tissue>
    </source>
</reference>
<dbReference type="InterPro" id="IPR036865">
    <property type="entry name" value="CRAL-TRIO_dom_sf"/>
</dbReference>
<feature type="domain" description="CRAL-TRIO" evidence="1">
    <location>
        <begin position="65"/>
        <end position="156"/>
    </location>
</feature>